<dbReference type="Proteomes" id="UP001597034">
    <property type="component" value="Unassembled WGS sequence"/>
</dbReference>
<proteinExistence type="predicted"/>
<evidence type="ECO:0000313" key="2">
    <source>
        <dbReference type="Proteomes" id="UP001597034"/>
    </source>
</evidence>
<protein>
    <submittedName>
        <fullName evidence="1">Uncharacterized protein</fullName>
    </submittedName>
</protein>
<gene>
    <name evidence="1" type="ORF">ACFSBL_15805</name>
</gene>
<dbReference type="EMBL" id="JBHUDO010000003">
    <property type="protein sequence ID" value="MFD1647155.1"/>
    <property type="molecule type" value="Genomic_DNA"/>
</dbReference>
<evidence type="ECO:0000313" key="1">
    <source>
        <dbReference type="EMBL" id="MFD1647155.1"/>
    </source>
</evidence>
<keyword evidence="2" id="KW-1185">Reference proteome</keyword>
<reference evidence="1 2" key="1">
    <citation type="journal article" date="2019" name="Int. J. Syst. Evol. Microbiol.">
        <title>The Global Catalogue of Microorganisms (GCM) 10K type strain sequencing project: providing services to taxonomists for standard genome sequencing and annotation.</title>
        <authorList>
            <consortium name="The Broad Institute Genomics Platform"/>
            <consortium name="The Broad Institute Genome Sequencing Center for Infectious Disease"/>
            <person name="Wu L."/>
            <person name="Ma J."/>
        </authorList>
    </citation>
    <scope>NUCLEOTIDE SEQUENCE [LARGE SCALE GENOMIC DNA]</scope>
    <source>
        <strain evidence="1 2">CGMCC 1.10390</strain>
    </source>
</reference>
<organism evidence="1 2">
    <name type="scientific">Haloarchaeobius litoreus</name>
    <dbReference type="NCBI Taxonomy" id="755306"/>
    <lineage>
        <taxon>Archaea</taxon>
        <taxon>Methanobacteriati</taxon>
        <taxon>Methanobacteriota</taxon>
        <taxon>Stenosarchaea group</taxon>
        <taxon>Halobacteria</taxon>
        <taxon>Halobacteriales</taxon>
        <taxon>Halorubellaceae</taxon>
        <taxon>Haloarchaeobius</taxon>
    </lineage>
</organism>
<dbReference type="AlphaFoldDB" id="A0ABD6DN21"/>
<accession>A0ABD6DN21</accession>
<sequence length="308" mass="32970">MPVVWNRTFLDPPPARIGTMDERRGTAGQALAGAVALVGLGYAARRLAGSRVTDIPLSPLTAGGRIGGDWVARAGVGTGDHPVGEMDDMTAFAHDGFDPGLVDPEVRAFYERTSEYELSLTAEWHRPFRTGAWLAGFLTGTIEQLNLPAPGDGRTVRLESQFERIDPALDPRDGARMWVRTDTDTGEGVFVAAYGSHVADGERYVNIAVPLPGCNLSTVLSLRNLDSGAVELTTEAPGDPGLYLVTPAGAFELPMAQRFRVWPADSAAAPTDVRRTEGAAVVATHEMWLCGRQFLTVRYAGQTSTSTS</sequence>
<comment type="caution">
    <text evidence="1">The sequence shown here is derived from an EMBL/GenBank/DDBJ whole genome shotgun (WGS) entry which is preliminary data.</text>
</comment>
<name>A0ABD6DN21_9EURY</name>
<dbReference type="RefSeq" id="WP_256400784.1">
    <property type="nucleotide sequence ID" value="NZ_JANHJR010000003.1"/>
</dbReference>